<sequence>MDADEPEPIEALALDRLVLELREAIVELLAPGRDRICAAGTCTALRAAVARADARLARFAPFETRTRLRAPAPIVPLLPRFAALRTLALVGHATDALLAGLADVEQPSLAELDVSQSAALTDAGVLALLAQTAGRHAGPWRRLRVLDLTFCSRTTYGLVIELRARFDARPLVVRRLPSWLQGMFITPWGESHTYFADGSFTFDRTVQAAGYVRWLAQVRPPPALAGAAGSRDERALDARPFLTDSLQYIDFVPPPAWPPWMKFVYRPGVALCPRPPCAGADGAARHVLVAQLLRGLRAPTALPPLPVDAVPIGGRVYYKRSGVDGERVRAAETVADAEEAEAADFEMMVSCMPVVPLDAVARAARAAACAAAAVAALPGAPGLPGLSDLPDLSDLSDPNEEWRWLMPPTELVSRIRSFEGERARQGLPEEMLERVITAAFSAEPGAVAAAQDDSDSDEGESDGDGGAHGEGQGVPLAAIGLAAAAAPTPAPRSGAQNGGAAQAVSIEPELLHG</sequence>
<dbReference type="AlphaFoldDB" id="A0A8J5X3I9"/>
<dbReference type="OrthoDB" id="10649316at2759"/>
<feature type="compositionally biased region" description="Acidic residues" evidence="1">
    <location>
        <begin position="452"/>
        <end position="463"/>
    </location>
</feature>
<reference evidence="2" key="1">
    <citation type="submission" date="2021-05" db="EMBL/GenBank/DDBJ databases">
        <title>The genome of the haptophyte Pavlova lutheri (Diacronema luteri, Pavlovales) - a model for lipid biosynthesis in eukaryotic algae.</title>
        <authorList>
            <person name="Hulatt C.J."/>
            <person name="Posewitz M.C."/>
        </authorList>
    </citation>
    <scope>NUCLEOTIDE SEQUENCE</scope>
    <source>
        <strain evidence="2">NIVA-4/92</strain>
    </source>
</reference>
<name>A0A8J5X3I9_DIALT</name>
<dbReference type="Gene3D" id="3.80.10.10">
    <property type="entry name" value="Ribonuclease Inhibitor"/>
    <property type="match status" value="1"/>
</dbReference>
<gene>
    <name evidence="2" type="ORF">KFE25_004356</name>
</gene>
<protein>
    <submittedName>
        <fullName evidence="2">Uncharacterized protein</fullName>
    </submittedName>
</protein>
<evidence type="ECO:0000256" key="1">
    <source>
        <dbReference type="SAM" id="MobiDB-lite"/>
    </source>
</evidence>
<keyword evidence="3" id="KW-1185">Reference proteome</keyword>
<feature type="compositionally biased region" description="Low complexity" evidence="1">
    <location>
        <begin position="473"/>
        <end position="487"/>
    </location>
</feature>
<evidence type="ECO:0000313" key="3">
    <source>
        <dbReference type="Proteomes" id="UP000751190"/>
    </source>
</evidence>
<dbReference type="EMBL" id="JAGTXO010000051">
    <property type="protein sequence ID" value="KAG8458478.1"/>
    <property type="molecule type" value="Genomic_DNA"/>
</dbReference>
<proteinExistence type="predicted"/>
<dbReference type="Proteomes" id="UP000751190">
    <property type="component" value="Unassembled WGS sequence"/>
</dbReference>
<organism evidence="2 3">
    <name type="scientific">Diacronema lutheri</name>
    <name type="common">Unicellular marine alga</name>
    <name type="synonym">Monochrysis lutheri</name>
    <dbReference type="NCBI Taxonomy" id="2081491"/>
    <lineage>
        <taxon>Eukaryota</taxon>
        <taxon>Haptista</taxon>
        <taxon>Haptophyta</taxon>
        <taxon>Pavlovophyceae</taxon>
        <taxon>Pavlovales</taxon>
        <taxon>Pavlovaceae</taxon>
        <taxon>Diacronema</taxon>
    </lineage>
</organism>
<dbReference type="InterPro" id="IPR032675">
    <property type="entry name" value="LRR_dom_sf"/>
</dbReference>
<accession>A0A8J5X3I9</accession>
<evidence type="ECO:0000313" key="2">
    <source>
        <dbReference type="EMBL" id="KAG8458478.1"/>
    </source>
</evidence>
<comment type="caution">
    <text evidence="2">The sequence shown here is derived from an EMBL/GenBank/DDBJ whole genome shotgun (WGS) entry which is preliminary data.</text>
</comment>
<feature type="region of interest" description="Disordered" evidence="1">
    <location>
        <begin position="445"/>
        <end position="513"/>
    </location>
</feature>